<comment type="subcellular location">
    <subcellularLocation>
        <location evidence="1">Cell membrane</location>
        <topology evidence="1">Multi-pass membrane protein</topology>
    </subcellularLocation>
</comment>
<feature type="transmembrane region" description="Helical" evidence="7">
    <location>
        <begin position="251"/>
        <end position="275"/>
    </location>
</feature>
<evidence type="ECO:0000256" key="4">
    <source>
        <dbReference type="ARBA" id="ARBA00022692"/>
    </source>
</evidence>
<dbReference type="RefSeq" id="WP_345041447.1">
    <property type="nucleotide sequence ID" value="NZ_BAABBA010000011.1"/>
</dbReference>
<dbReference type="InterPro" id="IPR020846">
    <property type="entry name" value="MFS_dom"/>
</dbReference>
<feature type="transmembrane region" description="Helical" evidence="7">
    <location>
        <begin position="317"/>
        <end position="336"/>
    </location>
</feature>
<dbReference type="Gene3D" id="1.20.1250.20">
    <property type="entry name" value="MFS general substrate transporter like domains"/>
    <property type="match status" value="2"/>
</dbReference>
<keyword evidence="2" id="KW-0813">Transport</keyword>
<name>A0ABP8EVT7_9MICO</name>
<keyword evidence="4 7" id="KW-0812">Transmembrane</keyword>
<feature type="transmembrane region" description="Helical" evidence="7">
    <location>
        <begin position="287"/>
        <end position="305"/>
    </location>
</feature>
<gene>
    <name evidence="9" type="ORF">GCM10022262_24000</name>
</gene>
<evidence type="ECO:0000256" key="6">
    <source>
        <dbReference type="ARBA" id="ARBA00023136"/>
    </source>
</evidence>
<dbReference type="PROSITE" id="PS50850">
    <property type="entry name" value="MFS"/>
    <property type="match status" value="1"/>
</dbReference>
<feature type="transmembrane region" description="Helical" evidence="7">
    <location>
        <begin position="194"/>
        <end position="213"/>
    </location>
</feature>
<keyword evidence="5 7" id="KW-1133">Transmembrane helix</keyword>
<evidence type="ECO:0000313" key="10">
    <source>
        <dbReference type="Proteomes" id="UP001499841"/>
    </source>
</evidence>
<feature type="transmembrane region" description="Helical" evidence="7">
    <location>
        <begin position="95"/>
        <end position="116"/>
    </location>
</feature>
<dbReference type="InterPro" id="IPR011701">
    <property type="entry name" value="MFS"/>
</dbReference>
<dbReference type="PANTHER" id="PTHR43045">
    <property type="entry name" value="SHIKIMATE TRANSPORTER"/>
    <property type="match status" value="1"/>
</dbReference>
<protein>
    <submittedName>
        <fullName evidence="9">MFS transporter</fullName>
    </submittedName>
</protein>
<dbReference type="PROSITE" id="PS00217">
    <property type="entry name" value="SUGAR_TRANSPORT_2"/>
    <property type="match status" value="1"/>
</dbReference>
<comment type="caution">
    <text evidence="9">The sequence shown here is derived from an EMBL/GenBank/DDBJ whole genome shotgun (WGS) entry which is preliminary data.</text>
</comment>
<keyword evidence="3" id="KW-1003">Cell membrane</keyword>
<evidence type="ECO:0000256" key="7">
    <source>
        <dbReference type="SAM" id="Phobius"/>
    </source>
</evidence>
<evidence type="ECO:0000256" key="3">
    <source>
        <dbReference type="ARBA" id="ARBA00022475"/>
    </source>
</evidence>
<evidence type="ECO:0000313" key="9">
    <source>
        <dbReference type="EMBL" id="GAA4288040.1"/>
    </source>
</evidence>
<feature type="transmembrane region" description="Helical" evidence="7">
    <location>
        <begin position="386"/>
        <end position="404"/>
    </location>
</feature>
<evidence type="ECO:0000259" key="8">
    <source>
        <dbReference type="PROSITE" id="PS50850"/>
    </source>
</evidence>
<feature type="transmembrane region" description="Helical" evidence="7">
    <location>
        <begin position="128"/>
        <end position="150"/>
    </location>
</feature>
<dbReference type="InterPro" id="IPR005829">
    <property type="entry name" value="Sugar_transporter_CS"/>
</dbReference>
<organism evidence="9 10">
    <name type="scientific">Georgenia daeguensis</name>
    <dbReference type="NCBI Taxonomy" id="908355"/>
    <lineage>
        <taxon>Bacteria</taxon>
        <taxon>Bacillati</taxon>
        <taxon>Actinomycetota</taxon>
        <taxon>Actinomycetes</taxon>
        <taxon>Micrococcales</taxon>
        <taxon>Bogoriellaceae</taxon>
        <taxon>Georgenia</taxon>
    </lineage>
</organism>
<feature type="domain" description="Major facilitator superfamily (MFS) profile" evidence="8">
    <location>
        <begin position="22"/>
        <end position="436"/>
    </location>
</feature>
<proteinExistence type="predicted"/>
<feature type="transmembrane region" description="Helical" evidence="7">
    <location>
        <begin position="162"/>
        <end position="182"/>
    </location>
</feature>
<evidence type="ECO:0000256" key="1">
    <source>
        <dbReference type="ARBA" id="ARBA00004651"/>
    </source>
</evidence>
<dbReference type="InterPro" id="IPR036259">
    <property type="entry name" value="MFS_trans_sf"/>
</dbReference>
<feature type="transmembrane region" description="Helical" evidence="7">
    <location>
        <begin position="342"/>
        <end position="366"/>
    </location>
</feature>
<dbReference type="EMBL" id="BAABBA010000011">
    <property type="protein sequence ID" value="GAA4288040.1"/>
    <property type="molecule type" value="Genomic_DNA"/>
</dbReference>
<dbReference type="SUPFAM" id="SSF103473">
    <property type="entry name" value="MFS general substrate transporter"/>
    <property type="match status" value="1"/>
</dbReference>
<evidence type="ECO:0000256" key="5">
    <source>
        <dbReference type="ARBA" id="ARBA00022989"/>
    </source>
</evidence>
<dbReference type="Pfam" id="PF07690">
    <property type="entry name" value="MFS_1"/>
    <property type="match status" value="1"/>
</dbReference>
<evidence type="ECO:0000256" key="2">
    <source>
        <dbReference type="ARBA" id="ARBA00022448"/>
    </source>
</evidence>
<keyword evidence="6 7" id="KW-0472">Membrane</keyword>
<keyword evidence="10" id="KW-1185">Reference proteome</keyword>
<feature type="transmembrane region" description="Helical" evidence="7">
    <location>
        <begin position="37"/>
        <end position="54"/>
    </location>
</feature>
<reference evidence="10" key="1">
    <citation type="journal article" date="2019" name="Int. J. Syst. Evol. Microbiol.">
        <title>The Global Catalogue of Microorganisms (GCM) 10K type strain sequencing project: providing services to taxonomists for standard genome sequencing and annotation.</title>
        <authorList>
            <consortium name="The Broad Institute Genomics Platform"/>
            <consortium name="The Broad Institute Genome Sequencing Center for Infectious Disease"/>
            <person name="Wu L."/>
            <person name="Ma J."/>
        </authorList>
    </citation>
    <scope>NUCLEOTIDE SEQUENCE [LARGE SCALE GENOMIC DNA]</scope>
    <source>
        <strain evidence="10">JCM 17459</strain>
    </source>
</reference>
<dbReference type="PANTHER" id="PTHR43045:SF1">
    <property type="entry name" value="SHIKIMATE TRANSPORTER"/>
    <property type="match status" value="1"/>
</dbReference>
<feature type="transmembrane region" description="Helical" evidence="7">
    <location>
        <begin position="410"/>
        <end position="433"/>
    </location>
</feature>
<accession>A0ABP8EVT7</accession>
<feature type="transmembrane region" description="Helical" evidence="7">
    <location>
        <begin position="60"/>
        <end position="83"/>
    </location>
</feature>
<dbReference type="Proteomes" id="UP001499841">
    <property type="component" value="Unassembled WGS sequence"/>
</dbReference>
<sequence>MSAPSHTIPQAPAGQNPGVRRALVAAMSGTLIEWYDYALYGAAAGLIIGPLFFPEALSTAATMAAFATFAVGFVARPLGGVIISHIGDRYGRKPAMVLTIVLMGAATVAIGLLPTAEQIGLWAPALLVLFRLLQGFGAGAELAGAFTLVAETSPPEKRGFHTGLVNATPAAGTTLATLAFLVAASLPEDVLLGWAWRVPFLVSALLFLVALYIRRRLEETPEYSRAADKRAAEAERKVPFGELVRNSRLPLVAGFLATTGHNANLYVVTAFSLSYLTTTVGMSRTEALTAVVIGSVVSIVATPLGGKMVDRYGARKVLGFGGLFGALYAFPLFLLLQTGDLVTVTLALSVTYGVTLAATQGSQGAFLTNLFPARYRFTGVATARELNGAIVAGTTPLVATALIAAVDGEIWLAALYIVVCSLVTVVGVVITGARGDRPVLEAR</sequence>